<dbReference type="EMBL" id="FRBI01000020">
    <property type="protein sequence ID" value="SHN08161.1"/>
    <property type="molecule type" value="Genomic_DNA"/>
</dbReference>
<reference evidence="4 5" key="1">
    <citation type="submission" date="2016-11" db="EMBL/GenBank/DDBJ databases">
        <authorList>
            <person name="Jaros S."/>
            <person name="Januszkiewicz K."/>
            <person name="Wedrychowicz H."/>
        </authorList>
    </citation>
    <scope>NUCLEOTIDE SEQUENCE [LARGE SCALE GENOMIC DNA]</scope>
    <source>
        <strain evidence="4 5">CGMCC 4.2025</strain>
    </source>
</reference>
<feature type="domain" description="FAD-binding" evidence="3">
    <location>
        <begin position="84"/>
        <end position="321"/>
    </location>
</feature>
<dbReference type="GO" id="GO:0071949">
    <property type="term" value="F:FAD binding"/>
    <property type="evidence" value="ECO:0007669"/>
    <property type="project" value="InterPro"/>
</dbReference>
<dbReference type="OrthoDB" id="9782160at2"/>
<dbReference type="InterPro" id="IPR050493">
    <property type="entry name" value="FAD-dep_Monooxygenase_BioMet"/>
</dbReference>
<dbReference type="Gene3D" id="3.50.50.60">
    <property type="entry name" value="FAD/NAD(P)-binding domain"/>
    <property type="match status" value="1"/>
</dbReference>
<keyword evidence="2" id="KW-0503">Monooxygenase</keyword>
<proteinExistence type="predicted"/>
<evidence type="ECO:0000313" key="4">
    <source>
        <dbReference type="EMBL" id="SHN08161.1"/>
    </source>
</evidence>
<sequence>MHALVIGGGVAGPATAVALRSIGVDVTVCEARPAEDKDAGLWVMVAPNGLAALDVLGLEETVLRESLAGAVGPSGFAPMRRAGLYRLLREAAAARGARIEHDRKLIAAETTADGVVARFADGSALAGDLLVGCDGIHSRTRSIIDPAAPTARYVPLLNLGGFASGVEAPGEAAQLQFVRSPKGFFGYAGSGAGEVWWFANLPWGAEPSRAELAAMDRAWLTERLLDTFAEAPGYVADVIRATYTDLYALPTHDLGGVPTWSRDDMVILGDAAHATTPTSGQGSSMAIEDAVVLAKCLRDLPRRQALARYEELRRERVEGIVALGARASAAKLNDAAPDGGLDWVLDYRIDWAARV</sequence>
<dbReference type="InterPro" id="IPR002938">
    <property type="entry name" value="FAD-bd"/>
</dbReference>
<dbReference type="InterPro" id="IPR036188">
    <property type="entry name" value="FAD/NAD-bd_sf"/>
</dbReference>
<dbReference type="STRING" id="310782.SAMN05216499_12015"/>
<dbReference type="RefSeq" id="WP_073501305.1">
    <property type="nucleotide sequence ID" value="NZ_FRBI01000020.1"/>
</dbReference>
<evidence type="ECO:0000259" key="3">
    <source>
        <dbReference type="Pfam" id="PF01494"/>
    </source>
</evidence>
<dbReference type="GO" id="GO:0004497">
    <property type="term" value="F:monooxygenase activity"/>
    <property type="evidence" value="ECO:0007669"/>
    <property type="project" value="UniProtKB-KW"/>
</dbReference>
<dbReference type="Pfam" id="PF01494">
    <property type="entry name" value="FAD_binding_3"/>
    <property type="match status" value="1"/>
</dbReference>
<keyword evidence="5" id="KW-1185">Reference proteome</keyword>
<dbReference type="PRINTS" id="PR00420">
    <property type="entry name" value="RNGMNOXGNASE"/>
</dbReference>
<dbReference type="PANTHER" id="PTHR13789">
    <property type="entry name" value="MONOOXYGENASE"/>
    <property type="match status" value="1"/>
</dbReference>
<organism evidence="4 5">
    <name type="scientific">Actinacidiphila paucisporea</name>
    <dbReference type="NCBI Taxonomy" id="310782"/>
    <lineage>
        <taxon>Bacteria</taxon>
        <taxon>Bacillati</taxon>
        <taxon>Actinomycetota</taxon>
        <taxon>Actinomycetes</taxon>
        <taxon>Kitasatosporales</taxon>
        <taxon>Streptomycetaceae</taxon>
        <taxon>Actinacidiphila</taxon>
    </lineage>
</organism>
<evidence type="ECO:0000256" key="2">
    <source>
        <dbReference type="ARBA" id="ARBA00023033"/>
    </source>
</evidence>
<dbReference type="SUPFAM" id="SSF51905">
    <property type="entry name" value="FAD/NAD(P)-binding domain"/>
    <property type="match status" value="1"/>
</dbReference>
<keyword evidence="1" id="KW-0560">Oxidoreductase</keyword>
<dbReference type="Proteomes" id="UP000184111">
    <property type="component" value="Unassembled WGS sequence"/>
</dbReference>
<dbReference type="AlphaFoldDB" id="A0A1M7NVI6"/>
<protein>
    <submittedName>
        <fullName evidence="4">2-polyprenyl-6-methoxyphenol hydroxylase</fullName>
    </submittedName>
</protein>
<dbReference type="PANTHER" id="PTHR13789:SF309">
    <property type="entry name" value="PUTATIVE (AFU_ORTHOLOGUE AFUA_6G14510)-RELATED"/>
    <property type="match status" value="1"/>
</dbReference>
<accession>A0A1M7NVI6</accession>
<name>A0A1M7NVI6_9ACTN</name>
<gene>
    <name evidence="4" type="ORF">SAMN05216499_12015</name>
</gene>
<evidence type="ECO:0000256" key="1">
    <source>
        <dbReference type="ARBA" id="ARBA00023002"/>
    </source>
</evidence>
<evidence type="ECO:0000313" key="5">
    <source>
        <dbReference type="Proteomes" id="UP000184111"/>
    </source>
</evidence>